<keyword evidence="2" id="KW-1185">Reference proteome</keyword>
<dbReference type="EMBL" id="KB908482">
    <property type="protein sequence ID" value="EOA90880.1"/>
    <property type="molecule type" value="Genomic_DNA"/>
</dbReference>
<gene>
    <name evidence="1" type="ORF">SETTUDRAFT_166778</name>
</gene>
<name>R0J1L8_EXST2</name>
<dbReference type="GeneID" id="19399919"/>
<sequence length="60" mass="6501">MGRLRPLDASGSGAVCLPTSSSPAAPSPYGAYGYGIRSKRRFSNILPSLLIDLHYLKHHF</sequence>
<dbReference type="Proteomes" id="UP000016935">
    <property type="component" value="Unassembled WGS sequence"/>
</dbReference>
<dbReference type="HOGENOM" id="CLU_2943276_0_0_1"/>
<protein>
    <submittedName>
        <fullName evidence="1">Uncharacterized protein</fullName>
    </submittedName>
</protein>
<organism evidence="1 2">
    <name type="scientific">Exserohilum turcicum (strain 28A)</name>
    <name type="common">Northern leaf blight fungus</name>
    <name type="synonym">Setosphaeria turcica</name>
    <dbReference type="NCBI Taxonomy" id="671987"/>
    <lineage>
        <taxon>Eukaryota</taxon>
        <taxon>Fungi</taxon>
        <taxon>Dikarya</taxon>
        <taxon>Ascomycota</taxon>
        <taxon>Pezizomycotina</taxon>
        <taxon>Dothideomycetes</taxon>
        <taxon>Pleosporomycetidae</taxon>
        <taxon>Pleosporales</taxon>
        <taxon>Pleosporineae</taxon>
        <taxon>Pleosporaceae</taxon>
        <taxon>Exserohilum</taxon>
    </lineage>
</organism>
<reference evidence="1 2" key="2">
    <citation type="journal article" date="2013" name="PLoS Genet.">
        <title>Comparative genome structure, secondary metabolite, and effector coding capacity across Cochliobolus pathogens.</title>
        <authorList>
            <person name="Condon B.J."/>
            <person name="Leng Y."/>
            <person name="Wu D."/>
            <person name="Bushley K.E."/>
            <person name="Ohm R.A."/>
            <person name="Otillar R."/>
            <person name="Martin J."/>
            <person name="Schackwitz W."/>
            <person name="Grimwood J."/>
            <person name="MohdZainudin N."/>
            <person name="Xue C."/>
            <person name="Wang R."/>
            <person name="Manning V.A."/>
            <person name="Dhillon B."/>
            <person name="Tu Z.J."/>
            <person name="Steffenson B.J."/>
            <person name="Salamov A."/>
            <person name="Sun H."/>
            <person name="Lowry S."/>
            <person name="LaButti K."/>
            <person name="Han J."/>
            <person name="Copeland A."/>
            <person name="Lindquist E."/>
            <person name="Barry K."/>
            <person name="Schmutz J."/>
            <person name="Baker S.E."/>
            <person name="Ciuffetti L.M."/>
            <person name="Grigoriev I.V."/>
            <person name="Zhong S."/>
            <person name="Turgeon B.G."/>
        </authorList>
    </citation>
    <scope>NUCLEOTIDE SEQUENCE [LARGE SCALE GENOMIC DNA]</scope>
    <source>
        <strain evidence="2">28A</strain>
    </source>
</reference>
<accession>R0J1L8</accession>
<dbReference type="AlphaFoldDB" id="R0J1L8"/>
<evidence type="ECO:0000313" key="2">
    <source>
        <dbReference type="Proteomes" id="UP000016935"/>
    </source>
</evidence>
<proteinExistence type="predicted"/>
<evidence type="ECO:0000313" key="1">
    <source>
        <dbReference type="EMBL" id="EOA90880.1"/>
    </source>
</evidence>
<reference evidence="1 2" key="1">
    <citation type="journal article" date="2012" name="PLoS Pathog.">
        <title>Diverse lifestyles and strategies of plant pathogenesis encoded in the genomes of eighteen Dothideomycetes fungi.</title>
        <authorList>
            <person name="Ohm R.A."/>
            <person name="Feau N."/>
            <person name="Henrissat B."/>
            <person name="Schoch C.L."/>
            <person name="Horwitz B.A."/>
            <person name="Barry K.W."/>
            <person name="Condon B.J."/>
            <person name="Copeland A.C."/>
            <person name="Dhillon B."/>
            <person name="Glaser F."/>
            <person name="Hesse C.N."/>
            <person name="Kosti I."/>
            <person name="LaButti K."/>
            <person name="Lindquist E.A."/>
            <person name="Lucas S."/>
            <person name="Salamov A.A."/>
            <person name="Bradshaw R.E."/>
            <person name="Ciuffetti L."/>
            <person name="Hamelin R.C."/>
            <person name="Kema G.H.J."/>
            <person name="Lawrence C."/>
            <person name="Scott J.A."/>
            <person name="Spatafora J.W."/>
            <person name="Turgeon B.G."/>
            <person name="de Wit P.J.G.M."/>
            <person name="Zhong S."/>
            <person name="Goodwin S.B."/>
            <person name="Grigoriev I.V."/>
        </authorList>
    </citation>
    <scope>NUCLEOTIDE SEQUENCE [LARGE SCALE GENOMIC DNA]</scope>
    <source>
        <strain evidence="2">28A</strain>
    </source>
</reference>
<dbReference type="RefSeq" id="XP_008021590.1">
    <property type="nucleotide sequence ID" value="XM_008023399.1"/>
</dbReference>